<evidence type="ECO:0000313" key="4">
    <source>
        <dbReference type="Proteomes" id="UP000027002"/>
    </source>
</evidence>
<protein>
    <submittedName>
        <fullName evidence="3">Uncharacterized protein</fullName>
    </submittedName>
</protein>
<feature type="compositionally biased region" description="Low complexity" evidence="1">
    <location>
        <begin position="37"/>
        <end position="56"/>
    </location>
</feature>
<reference evidence="3" key="1">
    <citation type="submission" date="2020-03" db="EMBL/GenBank/DDBJ databases">
        <title>A mixture of massive structural variations and highly conserved coding sequences in Ustilaginoidea virens genome.</title>
        <authorList>
            <person name="Zhang K."/>
            <person name="Zhao Z."/>
            <person name="Zhang Z."/>
            <person name="Li Y."/>
            <person name="Hsiang T."/>
            <person name="Sun W."/>
        </authorList>
    </citation>
    <scope>NUCLEOTIDE SEQUENCE</scope>
    <source>
        <strain evidence="3">UV-8b</strain>
    </source>
</reference>
<feature type="compositionally biased region" description="Basic and acidic residues" evidence="1">
    <location>
        <begin position="273"/>
        <end position="283"/>
    </location>
</feature>
<feature type="region of interest" description="Disordered" evidence="1">
    <location>
        <begin position="124"/>
        <end position="193"/>
    </location>
</feature>
<keyword evidence="2" id="KW-1133">Transmembrane helix</keyword>
<feature type="region of interest" description="Disordered" evidence="1">
    <location>
        <begin position="1"/>
        <end position="104"/>
    </location>
</feature>
<keyword evidence="2" id="KW-0472">Membrane</keyword>
<dbReference type="RefSeq" id="XP_042996684.1">
    <property type="nucleotide sequence ID" value="XM_043140750.1"/>
</dbReference>
<proteinExistence type="predicted"/>
<feature type="transmembrane region" description="Helical" evidence="2">
    <location>
        <begin position="201"/>
        <end position="224"/>
    </location>
</feature>
<keyword evidence="4" id="KW-1185">Reference proteome</keyword>
<dbReference type="EMBL" id="CP072754">
    <property type="protein sequence ID" value="QUC19011.1"/>
    <property type="molecule type" value="Genomic_DNA"/>
</dbReference>
<evidence type="ECO:0000313" key="3">
    <source>
        <dbReference type="EMBL" id="QUC19011.1"/>
    </source>
</evidence>
<organism evidence="3 4">
    <name type="scientific">Ustilaginoidea virens</name>
    <name type="common">Rice false smut fungus</name>
    <name type="synonym">Villosiclava virens</name>
    <dbReference type="NCBI Taxonomy" id="1159556"/>
    <lineage>
        <taxon>Eukaryota</taxon>
        <taxon>Fungi</taxon>
        <taxon>Dikarya</taxon>
        <taxon>Ascomycota</taxon>
        <taxon>Pezizomycotina</taxon>
        <taxon>Sordariomycetes</taxon>
        <taxon>Hypocreomycetidae</taxon>
        <taxon>Hypocreales</taxon>
        <taxon>Clavicipitaceae</taxon>
        <taxon>Ustilaginoidea</taxon>
    </lineage>
</organism>
<gene>
    <name evidence="3" type="ORF">UV8b_03252</name>
</gene>
<dbReference type="KEGG" id="uvi:66064030"/>
<evidence type="ECO:0000256" key="2">
    <source>
        <dbReference type="SAM" id="Phobius"/>
    </source>
</evidence>
<feature type="compositionally biased region" description="Pro residues" evidence="1">
    <location>
        <begin position="172"/>
        <end position="187"/>
    </location>
</feature>
<name>A0A8E5MGV8_USTVR</name>
<dbReference type="GeneID" id="66064030"/>
<feature type="region of interest" description="Disordered" evidence="1">
    <location>
        <begin position="246"/>
        <end position="311"/>
    </location>
</feature>
<feature type="compositionally biased region" description="Low complexity" evidence="1">
    <location>
        <begin position="154"/>
        <end position="163"/>
    </location>
</feature>
<evidence type="ECO:0000256" key="1">
    <source>
        <dbReference type="SAM" id="MobiDB-lite"/>
    </source>
</evidence>
<keyword evidence="2" id="KW-0812">Transmembrane</keyword>
<sequence length="311" mass="32083">MSFENLTSRTDQGQCTPTTTDIIARRPPTLQRDQDRPSMPGSSSPGPSGGLDCPGPCLEGHKPQRTRATQRVKGQPAQKGDDDDGAAVTCVPESTEYNHPHEDQRRAVTHAGHGILSAPALEIRLQRGSRSRRPIGPEEDLPMSTITIDDGAETLTTSSTTTTARGSSLETPTPPPPTSTQTAPPPRAADSESATGSLDKIALAGIVGSVIFACLLVILLWALAAKKRRKPAGPATAANSAAAFADATEAQGQRGPGLEFAELPRATSPTELGSHEHGAEAPRKGRGGAASAPAELPGGGGPRVEREAAAG</sequence>
<dbReference type="AlphaFoldDB" id="A0A8E5MGV8"/>
<feature type="compositionally biased region" description="Polar residues" evidence="1">
    <location>
        <begin position="1"/>
        <end position="21"/>
    </location>
</feature>
<dbReference type="Proteomes" id="UP000027002">
    <property type="component" value="Chromosome 2"/>
</dbReference>
<accession>A0A8E5MGV8</accession>